<evidence type="ECO:0000256" key="5">
    <source>
        <dbReference type="HAMAP-Rule" id="MF_00948"/>
    </source>
</evidence>
<dbReference type="HAMAP" id="MF_00948">
    <property type="entry name" value="NusG"/>
    <property type="match status" value="1"/>
</dbReference>
<evidence type="ECO:0000256" key="4">
    <source>
        <dbReference type="ARBA" id="ARBA00023163"/>
    </source>
</evidence>
<sequence>MAKGWYVVHTYSGYENKVEKYIRLLMEEPELAEVILDIKVPAEDVVEVKDGKKKISSKKFLPGYILVEMDLPDVRWEDACSKIRLIQGVTGFVGARKGFKPQPISQDEARAILQKAGEIKSDKVLKPKQSFAVGETIRIIDGPFDTFTGSIEEINLEKGKLRVMVGIFGRATPVELDFLQVEKL</sequence>
<protein>
    <recommendedName>
        <fullName evidence="5 6">Transcription termination/antitermination protein NusG</fullName>
    </recommendedName>
</protein>
<accession>A0AAJ1IJJ0</accession>
<dbReference type="SUPFAM" id="SSF82679">
    <property type="entry name" value="N-utilization substance G protein NusG, N-terminal domain"/>
    <property type="match status" value="1"/>
</dbReference>
<dbReference type="SMART" id="SM00738">
    <property type="entry name" value="NGN"/>
    <property type="match status" value="1"/>
</dbReference>
<dbReference type="AlphaFoldDB" id="A0AAJ1IJJ0"/>
<dbReference type="InterPro" id="IPR047050">
    <property type="entry name" value="NGN"/>
</dbReference>
<evidence type="ECO:0000259" key="9">
    <source>
        <dbReference type="SMART" id="SM00739"/>
    </source>
</evidence>
<feature type="domain" description="NusG-like N-terminal" evidence="8">
    <location>
        <begin position="2"/>
        <end position="116"/>
    </location>
</feature>
<dbReference type="GO" id="GO:0006354">
    <property type="term" value="P:DNA-templated transcription elongation"/>
    <property type="evidence" value="ECO:0007669"/>
    <property type="project" value="UniProtKB-UniRule"/>
</dbReference>
<organism evidence="10 11">
    <name type="scientific">Candidatus Thalassospirochaeta sargassi</name>
    <dbReference type="NCBI Taxonomy" id="3119039"/>
    <lineage>
        <taxon>Bacteria</taxon>
        <taxon>Pseudomonadati</taxon>
        <taxon>Spirochaetota</taxon>
        <taxon>Spirochaetia</taxon>
        <taxon>Spirochaetales</taxon>
        <taxon>Spirochaetaceae</taxon>
        <taxon>Candidatus Thalassospirochaeta</taxon>
    </lineage>
</organism>
<evidence type="ECO:0000259" key="8">
    <source>
        <dbReference type="SMART" id="SM00738"/>
    </source>
</evidence>
<dbReference type="PANTHER" id="PTHR30265:SF2">
    <property type="entry name" value="TRANSCRIPTION TERMINATION_ANTITERMINATION PROTEIN NUSG"/>
    <property type="match status" value="1"/>
</dbReference>
<dbReference type="Gene3D" id="3.30.70.940">
    <property type="entry name" value="NusG, N-terminal domain"/>
    <property type="match status" value="1"/>
</dbReference>
<dbReference type="InterPro" id="IPR001062">
    <property type="entry name" value="Transcrpt_antiterm_NusG"/>
</dbReference>
<dbReference type="NCBIfam" id="TIGR00922">
    <property type="entry name" value="nusG"/>
    <property type="match status" value="1"/>
</dbReference>
<gene>
    <name evidence="5 10" type="primary">nusG</name>
    <name evidence="10" type="ORF">PQJ61_15535</name>
</gene>
<dbReference type="PRINTS" id="PR00338">
    <property type="entry name" value="NUSGTNSCPFCT"/>
</dbReference>
<keyword evidence="1 5" id="KW-0806">Transcription termination</keyword>
<dbReference type="Gene3D" id="2.30.30.30">
    <property type="match status" value="1"/>
</dbReference>
<dbReference type="SMART" id="SM00739">
    <property type="entry name" value="KOW"/>
    <property type="match status" value="1"/>
</dbReference>
<evidence type="ECO:0000256" key="7">
    <source>
        <dbReference type="RuleBase" id="RU000538"/>
    </source>
</evidence>
<dbReference type="SUPFAM" id="SSF50104">
    <property type="entry name" value="Translation proteins SH3-like domain"/>
    <property type="match status" value="1"/>
</dbReference>
<evidence type="ECO:0000313" key="11">
    <source>
        <dbReference type="Proteomes" id="UP001221217"/>
    </source>
</evidence>
<dbReference type="Pfam" id="PF02357">
    <property type="entry name" value="NusG"/>
    <property type="match status" value="1"/>
</dbReference>
<dbReference type="InterPro" id="IPR036735">
    <property type="entry name" value="NGN_dom_sf"/>
</dbReference>
<comment type="function">
    <text evidence="5 7">Participates in transcription elongation, termination and antitermination.</text>
</comment>
<evidence type="ECO:0000313" key="10">
    <source>
        <dbReference type="EMBL" id="MDC7228176.1"/>
    </source>
</evidence>
<reference evidence="10 11" key="1">
    <citation type="submission" date="2022-12" db="EMBL/GenBank/DDBJ databases">
        <title>Metagenome assembled genome from gulf of manar.</title>
        <authorList>
            <person name="Kohli P."/>
            <person name="Pk S."/>
            <person name="Venkata Ramana C."/>
            <person name="Sasikala C."/>
        </authorList>
    </citation>
    <scope>NUCLEOTIDE SEQUENCE [LARGE SCALE GENOMIC DNA]</scope>
    <source>
        <strain evidence="10">JB008</strain>
    </source>
</reference>
<dbReference type="FunFam" id="2.30.30.30:FF:000002">
    <property type="entry name" value="Transcription termination/antitermination factor NusG"/>
    <property type="match status" value="1"/>
</dbReference>
<dbReference type="CDD" id="cd09891">
    <property type="entry name" value="NGN_Bact_1"/>
    <property type="match status" value="1"/>
</dbReference>
<dbReference type="InterPro" id="IPR014722">
    <property type="entry name" value="Rib_uL2_dom2"/>
</dbReference>
<keyword evidence="2 5" id="KW-0889">Transcription antitermination</keyword>
<keyword evidence="3 5" id="KW-0805">Transcription regulation</keyword>
<comment type="caution">
    <text evidence="10">The sequence shown here is derived from an EMBL/GenBank/DDBJ whole genome shotgun (WGS) entry which is preliminary data.</text>
</comment>
<dbReference type="CDD" id="cd06091">
    <property type="entry name" value="KOW_NusG"/>
    <property type="match status" value="1"/>
</dbReference>
<proteinExistence type="inferred from homology"/>
<evidence type="ECO:0000256" key="2">
    <source>
        <dbReference type="ARBA" id="ARBA00022814"/>
    </source>
</evidence>
<dbReference type="InterPro" id="IPR006645">
    <property type="entry name" value="NGN-like_dom"/>
</dbReference>
<dbReference type="EMBL" id="JAQQAL010000041">
    <property type="protein sequence ID" value="MDC7228176.1"/>
    <property type="molecule type" value="Genomic_DNA"/>
</dbReference>
<dbReference type="GO" id="GO:0031564">
    <property type="term" value="P:transcription antitermination"/>
    <property type="evidence" value="ECO:0007669"/>
    <property type="project" value="UniProtKB-UniRule"/>
</dbReference>
<dbReference type="GO" id="GO:0006353">
    <property type="term" value="P:DNA-templated transcription termination"/>
    <property type="evidence" value="ECO:0007669"/>
    <property type="project" value="UniProtKB-UniRule"/>
</dbReference>
<dbReference type="GO" id="GO:0005829">
    <property type="term" value="C:cytosol"/>
    <property type="evidence" value="ECO:0007669"/>
    <property type="project" value="UniProtKB-ARBA"/>
</dbReference>
<keyword evidence="4 5" id="KW-0804">Transcription</keyword>
<evidence type="ECO:0000256" key="6">
    <source>
        <dbReference type="NCBIfam" id="TIGR00922"/>
    </source>
</evidence>
<comment type="similarity">
    <text evidence="5 7">Belongs to the NusG family.</text>
</comment>
<dbReference type="InterPro" id="IPR015869">
    <property type="entry name" value="Transcrpt_antiterm_NusG_bac_CS"/>
</dbReference>
<dbReference type="InterPro" id="IPR043425">
    <property type="entry name" value="NusG-like"/>
</dbReference>
<dbReference type="PANTHER" id="PTHR30265">
    <property type="entry name" value="RHO-INTERACTING TRANSCRIPTION TERMINATION FACTOR NUSG"/>
    <property type="match status" value="1"/>
</dbReference>
<evidence type="ECO:0000256" key="3">
    <source>
        <dbReference type="ARBA" id="ARBA00023015"/>
    </source>
</evidence>
<name>A0AAJ1IJJ0_9SPIO</name>
<dbReference type="GO" id="GO:0032784">
    <property type="term" value="P:regulation of DNA-templated transcription elongation"/>
    <property type="evidence" value="ECO:0007669"/>
    <property type="project" value="InterPro"/>
</dbReference>
<dbReference type="InterPro" id="IPR005824">
    <property type="entry name" value="KOW"/>
</dbReference>
<dbReference type="PROSITE" id="PS01014">
    <property type="entry name" value="NUSG"/>
    <property type="match status" value="1"/>
</dbReference>
<evidence type="ECO:0000256" key="1">
    <source>
        <dbReference type="ARBA" id="ARBA00022472"/>
    </source>
</evidence>
<feature type="domain" description="KOW" evidence="9">
    <location>
        <begin position="130"/>
        <end position="157"/>
    </location>
</feature>
<dbReference type="Proteomes" id="UP001221217">
    <property type="component" value="Unassembled WGS sequence"/>
</dbReference>
<dbReference type="InterPro" id="IPR008991">
    <property type="entry name" value="Translation_prot_SH3-like_sf"/>
</dbReference>